<gene>
    <name evidence="4" type="ORF">SAMN04488109_5314</name>
</gene>
<protein>
    <recommendedName>
        <fullName evidence="3">Heavy metal binding domain-containing protein</fullName>
    </recommendedName>
</protein>
<feature type="region of interest" description="Disordered" evidence="1">
    <location>
        <begin position="27"/>
        <end position="51"/>
    </location>
</feature>
<accession>A0A1M5VQL7</accession>
<keyword evidence="2" id="KW-0732">Signal</keyword>
<proteinExistence type="predicted"/>
<dbReference type="InterPro" id="IPR045800">
    <property type="entry name" value="HMBD"/>
</dbReference>
<evidence type="ECO:0000256" key="2">
    <source>
        <dbReference type="SAM" id="SignalP"/>
    </source>
</evidence>
<evidence type="ECO:0000313" key="4">
    <source>
        <dbReference type="EMBL" id="SHH77535.1"/>
    </source>
</evidence>
<dbReference type="GO" id="GO:0046872">
    <property type="term" value="F:metal ion binding"/>
    <property type="evidence" value="ECO:0007669"/>
    <property type="project" value="InterPro"/>
</dbReference>
<dbReference type="AlphaFoldDB" id="A0A1M5VQL7"/>
<dbReference type="PROSITE" id="PS51257">
    <property type="entry name" value="PROKAR_LIPOPROTEIN"/>
    <property type="match status" value="1"/>
</dbReference>
<evidence type="ECO:0000259" key="3">
    <source>
        <dbReference type="Pfam" id="PF19335"/>
    </source>
</evidence>
<name>A0A1M5VQL7_9BACT</name>
<dbReference type="Pfam" id="PF19335">
    <property type="entry name" value="HMBD"/>
    <property type="match status" value="1"/>
</dbReference>
<reference evidence="4 5" key="1">
    <citation type="submission" date="2016-11" db="EMBL/GenBank/DDBJ databases">
        <authorList>
            <person name="Jaros S."/>
            <person name="Januszkiewicz K."/>
            <person name="Wedrychowicz H."/>
        </authorList>
    </citation>
    <scope>NUCLEOTIDE SEQUENCE [LARGE SCALE GENOMIC DNA]</scope>
    <source>
        <strain evidence="4 5">DSM 24574</strain>
    </source>
</reference>
<sequence>MKKTILTATIVIAGLFASAVLISSCGGKKEQSTEEHHHEAGDTTAHHDEMDSTQMAYACPMHPEVTGKAGDACSKCGMKLVAVNADSTKVHGEHEH</sequence>
<feature type="signal peptide" evidence="2">
    <location>
        <begin position="1"/>
        <end position="19"/>
    </location>
</feature>
<dbReference type="RefSeq" id="WP_073140665.1">
    <property type="nucleotide sequence ID" value="NZ_FQWQ01000004.1"/>
</dbReference>
<feature type="compositionally biased region" description="Basic and acidic residues" evidence="1">
    <location>
        <begin position="27"/>
        <end position="50"/>
    </location>
</feature>
<evidence type="ECO:0000256" key="1">
    <source>
        <dbReference type="SAM" id="MobiDB-lite"/>
    </source>
</evidence>
<dbReference type="Proteomes" id="UP000184212">
    <property type="component" value="Unassembled WGS sequence"/>
</dbReference>
<dbReference type="EMBL" id="FQWQ01000004">
    <property type="protein sequence ID" value="SHH77535.1"/>
    <property type="molecule type" value="Genomic_DNA"/>
</dbReference>
<evidence type="ECO:0000313" key="5">
    <source>
        <dbReference type="Proteomes" id="UP000184212"/>
    </source>
</evidence>
<feature type="chain" id="PRO_5012319192" description="Heavy metal binding domain-containing protein" evidence="2">
    <location>
        <begin position="20"/>
        <end position="96"/>
    </location>
</feature>
<organism evidence="4 5">
    <name type="scientific">Chryseolinea serpens</name>
    <dbReference type="NCBI Taxonomy" id="947013"/>
    <lineage>
        <taxon>Bacteria</taxon>
        <taxon>Pseudomonadati</taxon>
        <taxon>Bacteroidota</taxon>
        <taxon>Cytophagia</taxon>
        <taxon>Cytophagales</taxon>
        <taxon>Fulvivirgaceae</taxon>
        <taxon>Chryseolinea</taxon>
    </lineage>
</organism>
<keyword evidence="5" id="KW-1185">Reference proteome</keyword>
<dbReference type="STRING" id="947013.SAMN04488109_5314"/>
<feature type="domain" description="Heavy metal binding" evidence="3">
    <location>
        <begin position="57"/>
        <end position="82"/>
    </location>
</feature>